<evidence type="ECO:0000313" key="2">
    <source>
        <dbReference type="EMBL" id="KAF4305922.1"/>
    </source>
</evidence>
<keyword evidence="3" id="KW-1185">Reference proteome</keyword>
<name>A0A8H4N7W9_9PEZI</name>
<protein>
    <recommendedName>
        <fullName evidence="1">VOC domain-containing protein</fullName>
    </recommendedName>
</protein>
<organism evidence="2 3">
    <name type="scientific">Botryosphaeria dothidea</name>
    <dbReference type="NCBI Taxonomy" id="55169"/>
    <lineage>
        <taxon>Eukaryota</taxon>
        <taxon>Fungi</taxon>
        <taxon>Dikarya</taxon>
        <taxon>Ascomycota</taxon>
        <taxon>Pezizomycotina</taxon>
        <taxon>Dothideomycetes</taxon>
        <taxon>Dothideomycetes incertae sedis</taxon>
        <taxon>Botryosphaeriales</taxon>
        <taxon>Botryosphaeriaceae</taxon>
        <taxon>Botryosphaeria</taxon>
    </lineage>
</organism>
<dbReference type="SUPFAM" id="SSF54593">
    <property type="entry name" value="Glyoxalase/Bleomycin resistance protein/Dihydroxybiphenyl dioxygenase"/>
    <property type="match status" value="2"/>
</dbReference>
<dbReference type="InterPro" id="IPR037523">
    <property type="entry name" value="VOC_core"/>
</dbReference>
<sequence length="315" mass="35138">MAPSKGLHDRLNRISHWDVNVSDLERSRAWYEATTPLRVFARTKASQDFPGLTITGGSFEGYLMKDRTLPIGYPMIHLVQWKTPHLVGKPYLSHTSVGWFRIVLSSALQLNPSLPELDYRVFTVHDPDGVAVEFVGIATHRSMGPSTVCAAPNTVAHNTARLESSIGFYTDVLGLDFMYGMQTEGRVPNVYSPVGETTGFTGAFFAMRGSGSCFFDWLQWSESPEYPTPYREPYHLGVVRCAIEVDDVEAAYQILKERSRAHGYDVFLSEPEVWDLGARKVVNLQNPEGVAFQLVQQQGPSVVSLHPWGRGAELV</sequence>
<dbReference type="EMBL" id="WWBZ02000040">
    <property type="protein sequence ID" value="KAF4305922.1"/>
    <property type="molecule type" value="Genomic_DNA"/>
</dbReference>
<dbReference type="OrthoDB" id="5383424at2759"/>
<dbReference type="Pfam" id="PF00903">
    <property type="entry name" value="Glyoxalase"/>
    <property type="match status" value="1"/>
</dbReference>
<evidence type="ECO:0000259" key="1">
    <source>
        <dbReference type="PROSITE" id="PS51819"/>
    </source>
</evidence>
<dbReference type="InterPro" id="IPR004360">
    <property type="entry name" value="Glyas_Fos-R_dOase_dom"/>
</dbReference>
<dbReference type="Gene3D" id="3.10.180.10">
    <property type="entry name" value="2,3-Dihydroxybiphenyl 1,2-Dioxygenase, domain 1"/>
    <property type="match status" value="2"/>
</dbReference>
<reference evidence="2" key="1">
    <citation type="submission" date="2020-04" db="EMBL/GenBank/DDBJ databases">
        <title>Genome Assembly and Annotation of Botryosphaeria dothidea sdau 11-99, a Latent Pathogen of Apple Fruit Ring Rot in China.</title>
        <authorList>
            <person name="Yu C."/>
            <person name="Diao Y."/>
            <person name="Lu Q."/>
            <person name="Zhao J."/>
            <person name="Cui S."/>
            <person name="Peng C."/>
            <person name="He B."/>
            <person name="Liu H."/>
        </authorList>
    </citation>
    <scope>NUCLEOTIDE SEQUENCE [LARGE SCALE GENOMIC DNA]</scope>
    <source>
        <strain evidence="2">Sdau11-99</strain>
    </source>
</reference>
<comment type="caution">
    <text evidence="2">The sequence shown here is derived from an EMBL/GenBank/DDBJ whole genome shotgun (WGS) entry which is preliminary data.</text>
</comment>
<evidence type="ECO:0000313" key="3">
    <source>
        <dbReference type="Proteomes" id="UP000572817"/>
    </source>
</evidence>
<dbReference type="PROSITE" id="PS51819">
    <property type="entry name" value="VOC"/>
    <property type="match status" value="1"/>
</dbReference>
<dbReference type="InterPro" id="IPR029068">
    <property type="entry name" value="Glyas_Bleomycin-R_OHBP_Dase"/>
</dbReference>
<accession>A0A8H4N7W9</accession>
<dbReference type="Proteomes" id="UP000572817">
    <property type="component" value="Unassembled WGS sequence"/>
</dbReference>
<feature type="domain" description="VOC" evidence="1">
    <location>
        <begin position="151"/>
        <end position="297"/>
    </location>
</feature>
<proteinExistence type="predicted"/>
<dbReference type="AlphaFoldDB" id="A0A8H4N7W9"/>
<gene>
    <name evidence="2" type="ORF">GTA08_BOTSDO06506</name>
</gene>